<dbReference type="NCBIfam" id="TIGR01547">
    <property type="entry name" value="phage_term_2"/>
    <property type="match status" value="1"/>
</dbReference>
<dbReference type="Pfam" id="PF04466">
    <property type="entry name" value="Terminase_3"/>
    <property type="match status" value="1"/>
</dbReference>
<gene>
    <name evidence="3" type="ORF">DYBT9623_04430</name>
</gene>
<dbReference type="Gene3D" id="3.40.50.300">
    <property type="entry name" value="P-loop containing nucleotide triphosphate hydrolases"/>
    <property type="match status" value="1"/>
</dbReference>
<dbReference type="PANTHER" id="PTHR39184:SF1">
    <property type="entry name" value="PBSX PHAGE TERMINASE LARGE SUBUNIT"/>
    <property type="match status" value="1"/>
</dbReference>
<dbReference type="EMBL" id="CAJRAU010000007">
    <property type="protein sequence ID" value="CAG5072891.1"/>
    <property type="molecule type" value="Genomic_DNA"/>
</dbReference>
<dbReference type="InterPro" id="IPR052380">
    <property type="entry name" value="Viral_DNA_packaging_terminase"/>
</dbReference>
<dbReference type="InterPro" id="IPR027417">
    <property type="entry name" value="P-loop_NTPase"/>
</dbReference>
<protein>
    <recommendedName>
        <fullName evidence="5">Phage terminase large subunit</fullName>
    </recommendedName>
</protein>
<evidence type="ECO:0000313" key="3">
    <source>
        <dbReference type="EMBL" id="CAG5072891.1"/>
    </source>
</evidence>
<dbReference type="InterPro" id="IPR035412">
    <property type="entry name" value="Terminase_L_N"/>
</dbReference>
<feature type="domain" description="Phage terminase large subunit N-terminal" evidence="1">
    <location>
        <begin position="12"/>
        <end position="151"/>
    </location>
</feature>
<sequence>MNQGKSRRVVVARLKGTWLAGTVYKDFIDVLKVYAIYNRRCENKTNKIYTMWGTEFWFVGLDDPQKIHGMQTDAFWINEAVEASKDSYDQLMQRCKGFAILDYNPSEEEHWIYDSVCKREKSWYSHSTMLHNPLIPLNAKEQILSYEPTEENYRNGTVDKRKWLIYGLGKRAKIEGLVFEDWEIVKDIPSGATMFQGLDFGYTNDPTALEDVGIWKGQNSLYIHELCYKTHMTTADIIKELKQVNKGRKIISESADPRMVDEIHNAGFNIHAIKKYPGSVVAGIDKMKSMKIYVTESSVNAIKELRNYTYQQDKNGKWLNEPIDDFNHILDGSRYVVLSELLGRREPKRNLGAYIR</sequence>
<proteinExistence type="predicted"/>
<reference evidence="3 4" key="1">
    <citation type="submission" date="2021-04" db="EMBL/GenBank/DDBJ databases">
        <authorList>
            <person name="Rodrigo-Torres L."/>
            <person name="Arahal R. D."/>
            <person name="Lucena T."/>
        </authorList>
    </citation>
    <scope>NUCLEOTIDE SEQUENCE [LARGE SCALE GENOMIC DNA]</scope>
    <source>
        <strain evidence="3 4">CECT 9623</strain>
    </source>
</reference>
<dbReference type="PANTHER" id="PTHR39184">
    <property type="match status" value="1"/>
</dbReference>
<name>A0ABN7RGE3_9BACT</name>
<feature type="domain" description="Phage terminase large subunit C-terminal" evidence="2">
    <location>
        <begin position="199"/>
        <end position="336"/>
    </location>
</feature>
<evidence type="ECO:0000259" key="2">
    <source>
        <dbReference type="Pfam" id="PF17288"/>
    </source>
</evidence>
<evidence type="ECO:0000259" key="1">
    <source>
        <dbReference type="Pfam" id="PF04466"/>
    </source>
</evidence>
<dbReference type="Proteomes" id="UP000679725">
    <property type="component" value="Unassembled WGS sequence"/>
</dbReference>
<dbReference type="InterPro" id="IPR035413">
    <property type="entry name" value="Terminase_L_C"/>
</dbReference>
<evidence type="ECO:0008006" key="5">
    <source>
        <dbReference type="Google" id="ProtNLM"/>
    </source>
</evidence>
<evidence type="ECO:0000313" key="4">
    <source>
        <dbReference type="Proteomes" id="UP000679725"/>
    </source>
</evidence>
<organism evidence="3 4">
    <name type="scientific">Dyadobacter linearis</name>
    <dbReference type="NCBI Taxonomy" id="2823330"/>
    <lineage>
        <taxon>Bacteria</taxon>
        <taxon>Pseudomonadati</taxon>
        <taxon>Bacteroidota</taxon>
        <taxon>Cytophagia</taxon>
        <taxon>Cytophagales</taxon>
        <taxon>Spirosomataceae</taxon>
        <taxon>Dyadobacter</taxon>
    </lineage>
</organism>
<keyword evidence="4" id="KW-1185">Reference proteome</keyword>
<comment type="caution">
    <text evidence="3">The sequence shown here is derived from an EMBL/GenBank/DDBJ whole genome shotgun (WGS) entry which is preliminary data.</text>
</comment>
<dbReference type="Pfam" id="PF17288">
    <property type="entry name" value="Terminase_3C"/>
    <property type="match status" value="1"/>
</dbReference>
<dbReference type="Gene3D" id="3.30.420.280">
    <property type="match status" value="1"/>
</dbReference>
<dbReference type="InterPro" id="IPR006437">
    <property type="entry name" value="Phage_terminase_lsu"/>
</dbReference>
<accession>A0ABN7RGE3</accession>